<proteinExistence type="predicted"/>
<dbReference type="EMBL" id="JACEIK010000683">
    <property type="protein sequence ID" value="MCD7460848.1"/>
    <property type="molecule type" value="Genomic_DNA"/>
</dbReference>
<evidence type="ECO:0000313" key="2">
    <source>
        <dbReference type="EMBL" id="MCD7460848.1"/>
    </source>
</evidence>
<gene>
    <name evidence="2" type="ORF">HAX54_044611</name>
</gene>
<evidence type="ECO:0000313" key="3">
    <source>
        <dbReference type="Proteomes" id="UP000823775"/>
    </source>
</evidence>
<reference evidence="2 3" key="1">
    <citation type="journal article" date="2021" name="BMC Genomics">
        <title>Datura genome reveals duplications of psychoactive alkaloid biosynthetic genes and high mutation rate following tissue culture.</title>
        <authorList>
            <person name="Rajewski A."/>
            <person name="Carter-House D."/>
            <person name="Stajich J."/>
            <person name="Litt A."/>
        </authorList>
    </citation>
    <scope>NUCLEOTIDE SEQUENCE [LARGE SCALE GENOMIC DNA]</scope>
    <source>
        <strain evidence="2">AR-01</strain>
    </source>
</reference>
<feature type="compositionally biased region" description="Pro residues" evidence="1">
    <location>
        <begin position="26"/>
        <end position="38"/>
    </location>
</feature>
<sequence length="126" mass="13583">MWKSLSYQLKASRTPPPGRGGSVLSPPSPRSLPLPPSPRKFTQLGRSELGWCEFRRPTFRQAASGGICPADSGYRLRNKDGSRGHGVVNVAVKLEASFVLGMHPQRSPLMTLLAGGGKYSPVLGIR</sequence>
<feature type="region of interest" description="Disordered" evidence="1">
    <location>
        <begin position="1"/>
        <end position="39"/>
    </location>
</feature>
<keyword evidence="3" id="KW-1185">Reference proteome</keyword>
<feature type="compositionally biased region" description="Polar residues" evidence="1">
    <location>
        <begin position="1"/>
        <end position="11"/>
    </location>
</feature>
<name>A0ABS8SPY3_DATST</name>
<protein>
    <submittedName>
        <fullName evidence="2">Uncharacterized protein</fullName>
    </submittedName>
</protein>
<accession>A0ABS8SPY3</accession>
<dbReference type="Proteomes" id="UP000823775">
    <property type="component" value="Unassembled WGS sequence"/>
</dbReference>
<evidence type="ECO:0000256" key="1">
    <source>
        <dbReference type="SAM" id="MobiDB-lite"/>
    </source>
</evidence>
<comment type="caution">
    <text evidence="2">The sequence shown here is derived from an EMBL/GenBank/DDBJ whole genome shotgun (WGS) entry which is preliminary data.</text>
</comment>
<organism evidence="2 3">
    <name type="scientific">Datura stramonium</name>
    <name type="common">Jimsonweed</name>
    <name type="synonym">Common thornapple</name>
    <dbReference type="NCBI Taxonomy" id="4076"/>
    <lineage>
        <taxon>Eukaryota</taxon>
        <taxon>Viridiplantae</taxon>
        <taxon>Streptophyta</taxon>
        <taxon>Embryophyta</taxon>
        <taxon>Tracheophyta</taxon>
        <taxon>Spermatophyta</taxon>
        <taxon>Magnoliopsida</taxon>
        <taxon>eudicotyledons</taxon>
        <taxon>Gunneridae</taxon>
        <taxon>Pentapetalae</taxon>
        <taxon>asterids</taxon>
        <taxon>lamiids</taxon>
        <taxon>Solanales</taxon>
        <taxon>Solanaceae</taxon>
        <taxon>Solanoideae</taxon>
        <taxon>Datureae</taxon>
        <taxon>Datura</taxon>
    </lineage>
</organism>